<dbReference type="OrthoDB" id="5920073at2759"/>
<dbReference type="InterPro" id="IPR045153">
    <property type="entry name" value="Est1/Ebs1-like"/>
</dbReference>
<proteinExistence type="predicted"/>
<dbReference type="GO" id="GO:0000184">
    <property type="term" value="P:nuclear-transcribed mRNA catabolic process, nonsense-mediated decay"/>
    <property type="evidence" value="ECO:0007669"/>
    <property type="project" value="TreeGrafter"/>
</dbReference>
<dbReference type="Proteomes" id="UP000198323">
    <property type="component" value="Unassembled WGS sequence"/>
</dbReference>
<organism evidence="2 3">
    <name type="scientific">Callipepla squamata</name>
    <name type="common">Scaled quail</name>
    <dbReference type="NCBI Taxonomy" id="9009"/>
    <lineage>
        <taxon>Eukaryota</taxon>
        <taxon>Metazoa</taxon>
        <taxon>Chordata</taxon>
        <taxon>Craniata</taxon>
        <taxon>Vertebrata</taxon>
        <taxon>Euteleostomi</taxon>
        <taxon>Archelosauria</taxon>
        <taxon>Archosauria</taxon>
        <taxon>Dinosauria</taxon>
        <taxon>Saurischia</taxon>
        <taxon>Theropoda</taxon>
        <taxon>Coelurosauria</taxon>
        <taxon>Aves</taxon>
        <taxon>Neognathae</taxon>
        <taxon>Galloanserae</taxon>
        <taxon>Galliformes</taxon>
        <taxon>Odontophoridae</taxon>
        <taxon>Callipepla</taxon>
    </lineage>
</organism>
<accession>A0A226MBD6</accession>
<dbReference type="Gene3D" id="1.25.40.10">
    <property type="entry name" value="Tetratricopeptide repeat domain"/>
    <property type="match status" value="1"/>
</dbReference>
<comment type="caution">
    <text evidence="2">The sequence shown here is derived from an EMBL/GenBank/DDBJ whole genome shotgun (WGS) entry which is preliminary data.</text>
</comment>
<reference evidence="2 3" key="1">
    <citation type="submission" date="2016-07" db="EMBL/GenBank/DDBJ databases">
        <title>Disparate Historic Effective Population Sizes Predicted by Modern Levels of Genome Diversity for the Scaled Quail (Callipepla squamata) and the Northern Bobwhite (Colinus virginianus): Inferences from First and Second Generation Draft Genome Assemblies for Sympatric New World Quail.</title>
        <authorList>
            <person name="Oldeschulte D.L."/>
            <person name="Halley Y.A."/>
            <person name="Bhattarai E.K."/>
            <person name="Brashear W.A."/>
            <person name="Hill J."/>
            <person name="Metz R.P."/>
            <person name="Johnson C.D."/>
            <person name="Rollins D."/>
            <person name="Peterson M.J."/>
            <person name="Bickhart D.M."/>
            <person name="Decker J.E."/>
            <person name="Seabury C.M."/>
        </authorList>
    </citation>
    <scope>NUCLEOTIDE SEQUENCE [LARGE SCALE GENOMIC DNA]</scope>
    <source>
        <strain evidence="2 3">Texas</strain>
        <tissue evidence="2">Leg muscle</tissue>
    </source>
</reference>
<dbReference type="PANTHER" id="PTHR15696:SF7">
    <property type="entry name" value="NONSENSE-MEDIATED MRNA DECAY FACTOR"/>
    <property type="match status" value="1"/>
</dbReference>
<dbReference type="InterPro" id="IPR019458">
    <property type="entry name" value="Est1-like_N"/>
</dbReference>
<dbReference type="PANTHER" id="PTHR15696">
    <property type="entry name" value="SMG-7 SUPPRESSOR WITH MORPHOLOGICAL EFFECT ON GENITALIA PROTEIN 7"/>
    <property type="match status" value="1"/>
</dbReference>
<dbReference type="STRING" id="9009.A0A226MBD6"/>
<keyword evidence="3" id="KW-1185">Reference proteome</keyword>
<sequence length="173" mass="19907">MFLHPVDYGRKAEELLWRKVYYEHIHSRSALECAYRTHLVAGIGFYQHLLLYIQSHYQLELQCCIDWTHVTDPLMGCKKPVSASEKEMEWAQMACHRCLVYLGDLGMPFNQLGTLAGSKYYNVEATIQSEVSFEGASGNLKRLYDKAAKMYQQLKKGEGRKLSPSKKRYEGSA</sequence>
<dbReference type="GO" id="GO:0005697">
    <property type="term" value="C:telomerase holoenzyme complex"/>
    <property type="evidence" value="ECO:0007669"/>
    <property type="project" value="TreeGrafter"/>
</dbReference>
<protein>
    <recommendedName>
        <fullName evidence="1">Telomerase activating protein Est1-like N-terminal domain-containing protein</fullName>
    </recommendedName>
</protein>
<feature type="domain" description="Telomerase activating protein Est1-like N-terminal" evidence="1">
    <location>
        <begin position="27"/>
        <end position="105"/>
    </location>
</feature>
<dbReference type="InterPro" id="IPR011990">
    <property type="entry name" value="TPR-like_helical_dom_sf"/>
</dbReference>
<dbReference type="Pfam" id="PF10374">
    <property type="entry name" value="EST1"/>
    <property type="match status" value="1"/>
</dbReference>
<dbReference type="GO" id="GO:0042162">
    <property type="term" value="F:telomeric DNA binding"/>
    <property type="evidence" value="ECO:0007669"/>
    <property type="project" value="TreeGrafter"/>
</dbReference>
<gene>
    <name evidence="2" type="ORF">ASZ78_016917</name>
</gene>
<evidence type="ECO:0000259" key="1">
    <source>
        <dbReference type="Pfam" id="PF10374"/>
    </source>
</evidence>
<evidence type="ECO:0000313" key="2">
    <source>
        <dbReference type="EMBL" id="OXB52614.1"/>
    </source>
</evidence>
<dbReference type="GO" id="GO:0070034">
    <property type="term" value="F:telomerase RNA binding"/>
    <property type="evidence" value="ECO:0007669"/>
    <property type="project" value="TreeGrafter"/>
</dbReference>
<dbReference type="SUPFAM" id="SSF48452">
    <property type="entry name" value="TPR-like"/>
    <property type="match status" value="1"/>
</dbReference>
<dbReference type="AlphaFoldDB" id="A0A226MBD6"/>
<evidence type="ECO:0000313" key="3">
    <source>
        <dbReference type="Proteomes" id="UP000198323"/>
    </source>
</evidence>
<name>A0A226MBD6_CALSU</name>
<dbReference type="EMBL" id="MCFN01002506">
    <property type="protein sequence ID" value="OXB52614.1"/>
    <property type="molecule type" value="Genomic_DNA"/>
</dbReference>
<feature type="non-terminal residue" evidence="2">
    <location>
        <position position="173"/>
    </location>
</feature>